<name>A0A1Y2I9I7_TRAC3</name>
<dbReference type="AlphaFoldDB" id="A0A1Y2I9I7"/>
<protein>
    <submittedName>
        <fullName evidence="1">Uncharacterized protein</fullName>
    </submittedName>
</protein>
<reference evidence="1 2" key="1">
    <citation type="journal article" date="2015" name="Biotechnol. Biofuels">
        <title>Enhanced degradation of softwood versus hardwood by the white-rot fungus Pycnoporus coccineus.</title>
        <authorList>
            <person name="Couturier M."/>
            <person name="Navarro D."/>
            <person name="Chevret D."/>
            <person name="Henrissat B."/>
            <person name="Piumi F."/>
            <person name="Ruiz-Duenas F.J."/>
            <person name="Martinez A.T."/>
            <person name="Grigoriev I.V."/>
            <person name="Riley R."/>
            <person name="Lipzen A."/>
            <person name="Berrin J.G."/>
            <person name="Master E.R."/>
            <person name="Rosso M.N."/>
        </authorList>
    </citation>
    <scope>NUCLEOTIDE SEQUENCE [LARGE SCALE GENOMIC DNA]</scope>
    <source>
        <strain evidence="1 2">BRFM310</strain>
    </source>
</reference>
<accession>A0A1Y2I9I7</accession>
<dbReference type="Proteomes" id="UP000193067">
    <property type="component" value="Unassembled WGS sequence"/>
</dbReference>
<dbReference type="EMBL" id="KZ084146">
    <property type="protein sequence ID" value="OSC97816.1"/>
    <property type="molecule type" value="Genomic_DNA"/>
</dbReference>
<keyword evidence="2" id="KW-1185">Reference proteome</keyword>
<proteinExistence type="predicted"/>
<gene>
    <name evidence="1" type="ORF">PYCCODRAFT_1105661</name>
</gene>
<evidence type="ECO:0000313" key="2">
    <source>
        <dbReference type="Proteomes" id="UP000193067"/>
    </source>
</evidence>
<evidence type="ECO:0000313" key="1">
    <source>
        <dbReference type="EMBL" id="OSC97816.1"/>
    </source>
</evidence>
<sequence>MRSRRHAAALPAAMQQRAFPRRVLPAASCSPYTSCGHRPMTVQYVTKKAGAAAAAPITSLHGYCSSLRTWYAARARLMGVLPSAGYLA</sequence>
<organism evidence="1 2">
    <name type="scientific">Trametes coccinea (strain BRFM310)</name>
    <name type="common">Pycnoporus coccineus</name>
    <dbReference type="NCBI Taxonomy" id="1353009"/>
    <lineage>
        <taxon>Eukaryota</taxon>
        <taxon>Fungi</taxon>
        <taxon>Dikarya</taxon>
        <taxon>Basidiomycota</taxon>
        <taxon>Agaricomycotina</taxon>
        <taxon>Agaricomycetes</taxon>
        <taxon>Polyporales</taxon>
        <taxon>Polyporaceae</taxon>
        <taxon>Trametes</taxon>
    </lineage>
</organism>